<comment type="caution">
    <text evidence="3">The sequence shown here is derived from an EMBL/GenBank/DDBJ whole genome shotgun (WGS) entry which is preliminary data.</text>
</comment>
<keyword evidence="4" id="KW-1185">Reference proteome</keyword>
<feature type="compositionally biased region" description="Polar residues" evidence="1">
    <location>
        <begin position="1"/>
        <end position="19"/>
    </location>
</feature>
<feature type="region of interest" description="Disordered" evidence="1">
    <location>
        <begin position="1"/>
        <end position="100"/>
    </location>
</feature>
<dbReference type="Proteomes" id="UP000027997">
    <property type="component" value="Unassembled WGS sequence"/>
</dbReference>
<dbReference type="RefSeq" id="WP_020583993.1">
    <property type="nucleotide sequence ID" value="NZ_JOJP01000001.1"/>
</dbReference>
<evidence type="ECO:0000256" key="1">
    <source>
        <dbReference type="SAM" id="MobiDB-lite"/>
    </source>
</evidence>
<dbReference type="Pfam" id="PF12252">
    <property type="entry name" value="SidE_PDE"/>
    <property type="match status" value="1"/>
</dbReference>
<protein>
    <recommendedName>
        <fullName evidence="2">SidE PDE domain-containing protein</fullName>
    </recommendedName>
</protein>
<name>A0A081K7U5_9GAMM</name>
<evidence type="ECO:0000313" key="4">
    <source>
        <dbReference type="Proteomes" id="UP000027997"/>
    </source>
</evidence>
<dbReference type="InterPro" id="IPR021014">
    <property type="entry name" value="SidE_PDE"/>
</dbReference>
<organism evidence="3 4">
    <name type="scientific">Endozoicomonas elysicola</name>
    <dbReference type="NCBI Taxonomy" id="305900"/>
    <lineage>
        <taxon>Bacteria</taxon>
        <taxon>Pseudomonadati</taxon>
        <taxon>Pseudomonadota</taxon>
        <taxon>Gammaproteobacteria</taxon>
        <taxon>Oceanospirillales</taxon>
        <taxon>Endozoicomonadaceae</taxon>
        <taxon>Endozoicomonas</taxon>
    </lineage>
</organism>
<feature type="compositionally biased region" description="Basic and acidic residues" evidence="1">
    <location>
        <begin position="40"/>
        <end position="52"/>
    </location>
</feature>
<accession>A0A081K7U5</accession>
<evidence type="ECO:0000313" key="3">
    <source>
        <dbReference type="EMBL" id="KEI70221.1"/>
    </source>
</evidence>
<feature type="domain" description="SidE PDE" evidence="2">
    <location>
        <begin position="131"/>
        <end position="335"/>
    </location>
</feature>
<sequence>MKGQIDSATGGAQSYTYPQENKGESSKQSSPEQMLPNEPDQTKGTKLQDHKIGYSQETDLDDPSLLRPTDTPIPDSASEVPSSPREIQVAPSGRTIGRGPTLPSRYTFEIPDLTGLSLTNDKSIIYQAINKHILSQPYHEEKNRQITLNEAIVYRPNHNGTHGSRTVQYLDQIWRLIIEKGSPESKKILEQISSKQEVLKLAAYMMRSGRVNEAPLRVDNYYDRSALLFKACADQLDITPENVDWAAQMIQESARNPELNFSRRLEDIFTRSLLSIAHECDLVRCYDERKMEREMGLIKTLLSPLLDRGIDTEATIAKLINYGIELCTLTGNKLTYPDFVEYQHHFIQCSENHDFCESKLAEAKPPIW</sequence>
<proteinExistence type="predicted"/>
<reference evidence="3 4" key="1">
    <citation type="submission" date="2014-06" db="EMBL/GenBank/DDBJ databases">
        <title>Whole Genome Sequences of Three Symbiotic Endozoicomonas Bacteria.</title>
        <authorList>
            <person name="Neave M.J."/>
            <person name="Apprill A."/>
            <person name="Voolstra C.R."/>
        </authorList>
    </citation>
    <scope>NUCLEOTIDE SEQUENCE [LARGE SCALE GENOMIC DNA]</scope>
    <source>
        <strain evidence="3 4">DSM 22380</strain>
    </source>
</reference>
<dbReference type="AlphaFoldDB" id="A0A081K7U5"/>
<gene>
    <name evidence="3" type="ORF">GV64_05200</name>
</gene>
<evidence type="ECO:0000259" key="2">
    <source>
        <dbReference type="Pfam" id="PF12252"/>
    </source>
</evidence>
<dbReference type="EMBL" id="JOJP01000001">
    <property type="protein sequence ID" value="KEI70221.1"/>
    <property type="molecule type" value="Genomic_DNA"/>
</dbReference>